<dbReference type="Pfam" id="PF14691">
    <property type="entry name" value="Fer4_20"/>
    <property type="match status" value="1"/>
</dbReference>
<dbReference type="SUPFAM" id="SSF51971">
    <property type="entry name" value="Nucleotide-binding domain"/>
    <property type="match status" value="1"/>
</dbReference>
<gene>
    <name evidence="4" type="primary">gltA</name>
    <name evidence="4" type="ORF">JW984_02255</name>
</gene>
<dbReference type="PRINTS" id="PR00419">
    <property type="entry name" value="ADXRDTASE"/>
</dbReference>
<dbReference type="PANTHER" id="PTHR42783">
    <property type="entry name" value="GLUTAMATE SYNTHASE [NADPH] SMALL CHAIN"/>
    <property type="match status" value="1"/>
</dbReference>
<dbReference type="SUPFAM" id="SSF46548">
    <property type="entry name" value="alpha-helical ferredoxin"/>
    <property type="match status" value="1"/>
</dbReference>
<feature type="domain" description="Dihydroprymidine dehydrogenase" evidence="3">
    <location>
        <begin position="23"/>
        <end position="132"/>
    </location>
</feature>
<dbReference type="Proteomes" id="UP000809273">
    <property type="component" value="Unassembled WGS sequence"/>
</dbReference>
<organism evidence="4 5">
    <name type="scientific">Candidatus Zymogenus saltonus</name>
    <dbReference type="NCBI Taxonomy" id="2844893"/>
    <lineage>
        <taxon>Bacteria</taxon>
        <taxon>Deltaproteobacteria</taxon>
        <taxon>Candidatus Zymogenia</taxon>
        <taxon>Candidatus Zymogeniales</taxon>
        <taxon>Candidatus Zymogenaceae</taxon>
        <taxon>Candidatus Zymogenus</taxon>
    </lineage>
</organism>
<feature type="domain" description="FAD/NAD(P)-binding" evidence="2">
    <location>
        <begin position="146"/>
        <end position="452"/>
    </location>
</feature>
<sequence>MEVKDRMKIPRQKMPEQDPKARGKNFDEVPYGYDENTAVTEAQRCLKCKKPPCVEGCPVEIDIPGFIVCIENKDFDGAIRKIKETNGLPAVCGRVCPQEDQCEVRCVVGKKGDPVAIGRLERFAADYERNKGNVFIPEIPKSTGKRIAVVGSGPAGLTAAGDLRLMGHDVTVMEALHKEGGVLVYGIPEFRLPKAIVKAEVDYLGKLGVKFISNYIVGKTRTVDELLEEYDAVFLGTGAGLPLFLNIPGENLIGVYSANEYLTRSNLMKAYLFPEYDTPIVRGKNVAVFGGGNVAMDSARTALRLGADNSYIIYRRSRVEMPARNEEIHHAEEEGINFQLLTNPIRFIGDDKGRVKGVECLRMELGEPDDSGRKRPVPIKGSEFVIEIDTAVVAIGNSPNPLVPATTPGLDTSKRGTIIADEETGLTSREGVFAGGDIVTGAATVILAMGAGKKAARAINEYVMKK</sequence>
<name>A0A9D8PLY9_9DELT</name>
<dbReference type="InterPro" id="IPR006004">
    <property type="entry name" value="SudA-like"/>
</dbReference>
<dbReference type="EC" id="1.4.1.13" evidence="4"/>
<feature type="region of interest" description="Disordered" evidence="1">
    <location>
        <begin position="1"/>
        <end position="27"/>
    </location>
</feature>
<dbReference type="EMBL" id="JAFGIX010000010">
    <property type="protein sequence ID" value="MBN1571999.1"/>
    <property type="molecule type" value="Genomic_DNA"/>
</dbReference>
<keyword evidence="4" id="KW-0560">Oxidoreductase</keyword>
<evidence type="ECO:0000259" key="3">
    <source>
        <dbReference type="Pfam" id="PF14691"/>
    </source>
</evidence>
<dbReference type="GO" id="GO:0004355">
    <property type="term" value="F:glutamate synthase (NADPH) activity"/>
    <property type="evidence" value="ECO:0007669"/>
    <property type="project" value="UniProtKB-EC"/>
</dbReference>
<proteinExistence type="predicted"/>
<dbReference type="Pfam" id="PF07992">
    <property type="entry name" value="Pyr_redox_2"/>
    <property type="match status" value="1"/>
</dbReference>
<evidence type="ECO:0000313" key="5">
    <source>
        <dbReference type="Proteomes" id="UP000809273"/>
    </source>
</evidence>
<dbReference type="InterPro" id="IPR023753">
    <property type="entry name" value="FAD/NAD-binding_dom"/>
</dbReference>
<evidence type="ECO:0000256" key="1">
    <source>
        <dbReference type="SAM" id="MobiDB-lite"/>
    </source>
</evidence>
<dbReference type="PANTHER" id="PTHR42783:SF3">
    <property type="entry name" value="GLUTAMATE SYNTHASE [NADPH] SMALL CHAIN-RELATED"/>
    <property type="match status" value="1"/>
</dbReference>
<protein>
    <submittedName>
        <fullName evidence="4">NADPH-dependent glutamate synthase</fullName>
        <ecNumber evidence="4">1.4.1.13</ecNumber>
    </submittedName>
</protein>
<dbReference type="InterPro" id="IPR036188">
    <property type="entry name" value="FAD/NAD-bd_sf"/>
</dbReference>
<reference evidence="4" key="1">
    <citation type="journal article" date="2021" name="Environ. Microbiol.">
        <title>Genomic characterization of three novel Desulfobacterota classes expand the metabolic and phylogenetic diversity of the phylum.</title>
        <authorList>
            <person name="Murphy C.L."/>
            <person name="Biggerstaff J."/>
            <person name="Eichhorn A."/>
            <person name="Ewing E."/>
            <person name="Shahan R."/>
            <person name="Soriano D."/>
            <person name="Stewart S."/>
            <person name="VanMol K."/>
            <person name="Walker R."/>
            <person name="Walters P."/>
            <person name="Elshahed M.S."/>
            <person name="Youssef N.H."/>
        </authorList>
    </citation>
    <scope>NUCLEOTIDE SEQUENCE</scope>
    <source>
        <strain evidence="4">Zod_Metabat.24</strain>
    </source>
</reference>
<accession>A0A9D8PLY9</accession>
<evidence type="ECO:0000259" key="2">
    <source>
        <dbReference type="Pfam" id="PF07992"/>
    </source>
</evidence>
<dbReference type="Gene3D" id="3.50.50.60">
    <property type="entry name" value="FAD/NAD(P)-binding domain"/>
    <property type="match status" value="2"/>
</dbReference>
<dbReference type="AlphaFoldDB" id="A0A9D8PLY9"/>
<comment type="caution">
    <text evidence="4">The sequence shown here is derived from an EMBL/GenBank/DDBJ whole genome shotgun (WGS) entry which is preliminary data.</text>
</comment>
<dbReference type="GO" id="GO:0051536">
    <property type="term" value="F:iron-sulfur cluster binding"/>
    <property type="evidence" value="ECO:0007669"/>
    <property type="project" value="InterPro"/>
</dbReference>
<dbReference type="InterPro" id="IPR028261">
    <property type="entry name" value="DPD_II"/>
</dbReference>
<dbReference type="Gene3D" id="1.10.1060.10">
    <property type="entry name" value="Alpha-helical ferredoxin"/>
    <property type="match status" value="1"/>
</dbReference>
<evidence type="ECO:0000313" key="4">
    <source>
        <dbReference type="EMBL" id="MBN1571999.1"/>
    </source>
</evidence>
<reference evidence="4" key="2">
    <citation type="submission" date="2021-01" db="EMBL/GenBank/DDBJ databases">
        <authorList>
            <person name="Hahn C.R."/>
            <person name="Youssef N.H."/>
            <person name="Elshahed M."/>
        </authorList>
    </citation>
    <scope>NUCLEOTIDE SEQUENCE</scope>
    <source>
        <strain evidence="4">Zod_Metabat.24</strain>
    </source>
</reference>
<dbReference type="NCBIfam" id="TIGR01316">
    <property type="entry name" value="gltA"/>
    <property type="match status" value="1"/>
</dbReference>
<dbReference type="InterPro" id="IPR009051">
    <property type="entry name" value="Helical_ferredxn"/>
</dbReference>